<dbReference type="InterPro" id="IPR035201">
    <property type="entry name" value="Cdc24_OB1"/>
</dbReference>
<dbReference type="AlphaFoldDB" id="A0A445H7M5"/>
<dbReference type="PANTHER" id="PTHR36033:SF1">
    <property type="entry name" value="NUCLEIC ACID-BINDING PROTEINS SUPERFAMILY"/>
    <property type="match status" value="1"/>
</dbReference>
<name>A0A445H7M5_GLYSO</name>
<organism evidence="2 3">
    <name type="scientific">Glycine soja</name>
    <name type="common">Wild soybean</name>
    <dbReference type="NCBI Taxonomy" id="3848"/>
    <lineage>
        <taxon>Eukaryota</taxon>
        <taxon>Viridiplantae</taxon>
        <taxon>Streptophyta</taxon>
        <taxon>Embryophyta</taxon>
        <taxon>Tracheophyta</taxon>
        <taxon>Spermatophyta</taxon>
        <taxon>Magnoliopsida</taxon>
        <taxon>eudicotyledons</taxon>
        <taxon>Gunneridae</taxon>
        <taxon>Pentapetalae</taxon>
        <taxon>rosids</taxon>
        <taxon>fabids</taxon>
        <taxon>Fabales</taxon>
        <taxon>Fabaceae</taxon>
        <taxon>Papilionoideae</taxon>
        <taxon>50 kb inversion clade</taxon>
        <taxon>NPAAA clade</taxon>
        <taxon>indigoferoid/millettioid clade</taxon>
        <taxon>Phaseoleae</taxon>
        <taxon>Glycine</taxon>
        <taxon>Glycine subgen. Soja</taxon>
    </lineage>
</organism>
<sequence>MKHIASSPSFQFLESLSRTRDESFRVQAQDYACNTKVGSAMDVDHCQQKEEEEEQEDLFLKFVDYARSELLSLEGYRNKDDDDADGLGWSWIVSRILKTCIAYSSGVTPAILLSELSQAWSEQLWVGAPKKPLELINHLKKNHRRTKLPNTVTIDSIYPKNFLSLNSYGGGPALSHDNHCRDCLIHGAMTVVSADTYRDRRESMKSLAWDILDGNCLDGKYYISRPWKVA</sequence>
<evidence type="ECO:0000313" key="3">
    <source>
        <dbReference type="Proteomes" id="UP000289340"/>
    </source>
</evidence>
<keyword evidence="3" id="KW-1185">Reference proteome</keyword>
<dbReference type="GO" id="GO:0016787">
    <property type="term" value="F:hydrolase activity"/>
    <property type="evidence" value="ECO:0007669"/>
    <property type="project" value="UniProtKB-KW"/>
</dbReference>
<proteinExistence type="predicted"/>
<comment type="caution">
    <text evidence="2">The sequence shown here is derived from an EMBL/GenBank/DDBJ whole genome shotgun (WGS) entry which is preliminary data.</text>
</comment>
<gene>
    <name evidence="2" type="ORF">D0Y65_039158</name>
</gene>
<dbReference type="PANTHER" id="PTHR36033">
    <property type="entry name" value="NUCLEIC ACID-BINDING PROTEINS SUPERFAMILY"/>
    <property type="match status" value="1"/>
</dbReference>
<dbReference type="Pfam" id="PF17246">
    <property type="entry name" value="CDC24_OB1"/>
    <property type="match status" value="1"/>
</dbReference>
<keyword evidence="2" id="KW-0378">Hydrolase</keyword>
<dbReference type="EMBL" id="QZWG01000014">
    <property type="protein sequence ID" value="RZB69694.1"/>
    <property type="molecule type" value="Genomic_DNA"/>
</dbReference>
<evidence type="ECO:0000259" key="1">
    <source>
        <dbReference type="Pfam" id="PF17246"/>
    </source>
</evidence>
<feature type="domain" description="Cell division control protein 24 OB" evidence="1">
    <location>
        <begin position="59"/>
        <end position="167"/>
    </location>
</feature>
<protein>
    <submittedName>
        <fullName evidence="2">Ubiquitin carboxyl-terminal hydrolase 26</fullName>
    </submittedName>
</protein>
<accession>A0A445H7M5</accession>
<dbReference type="Proteomes" id="UP000289340">
    <property type="component" value="Chromosome 14"/>
</dbReference>
<reference evidence="2 3" key="1">
    <citation type="submission" date="2018-09" db="EMBL/GenBank/DDBJ databases">
        <title>A high-quality reference genome of wild soybean provides a powerful tool to mine soybean genomes.</title>
        <authorList>
            <person name="Xie M."/>
            <person name="Chung C.Y.L."/>
            <person name="Li M.-W."/>
            <person name="Wong F.-L."/>
            <person name="Chan T.-F."/>
            <person name="Lam H.-M."/>
        </authorList>
    </citation>
    <scope>NUCLEOTIDE SEQUENCE [LARGE SCALE GENOMIC DNA]</scope>
    <source>
        <strain evidence="3">cv. W05</strain>
        <tissue evidence="2">Hypocotyl of etiolated seedlings</tissue>
    </source>
</reference>
<evidence type="ECO:0000313" key="2">
    <source>
        <dbReference type="EMBL" id="RZB69694.1"/>
    </source>
</evidence>